<reference evidence="3 4" key="1">
    <citation type="submission" date="2018-01" db="EMBL/GenBank/DDBJ databases">
        <title>Genome sequence of a Cantenovulum-like bacteria.</title>
        <authorList>
            <person name="Tan W.R."/>
            <person name="Lau N.-S."/>
            <person name="Go F."/>
            <person name="Amirul A.-A.A."/>
        </authorList>
    </citation>
    <scope>NUCLEOTIDE SEQUENCE [LARGE SCALE GENOMIC DNA]</scope>
    <source>
        <strain evidence="3 4">CCB-QB4</strain>
    </source>
</reference>
<dbReference type="Pfam" id="PF18206">
    <property type="entry name" value="Porphyrn_cat_1"/>
    <property type="match status" value="1"/>
</dbReference>
<protein>
    <submittedName>
        <fullName evidence="3">Carbohydrate-binding protein</fullName>
    </submittedName>
</protein>
<dbReference type="Gene3D" id="3.20.20.80">
    <property type="entry name" value="Glycosidases"/>
    <property type="match status" value="1"/>
</dbReference>
<dbReference type="Gene3D" id="2.60.40.1180">
    <property type="entry name" value="Golgi alpha-mannosidase II"/>
    <property type="match status" value="1"/>
</dbReference>
<dbReference type="InterPro" id="IPR040527">
    <property type="entry name" value="Beta-sand_Porphyrn"/>
</dbReference>
<dbReference type="Proteomes" id="UP000244441">
    <property type="component" value="Chromosome"/>
</dbReference>
<dbReference type="Pfam" id="PF18040">
    <property type="entry name" value="BPA_C"/>
    <property type="match status" value="1"/>
</dbReference>
<feature type="domain" description="Porphyranase beta-sandwich" evidence="2">
    <location>
        <begin position="450"/>
        <end position="563"/>
    </location>
</feature>
<dbReference type="KEGG" id="cate:C2869_01850"/>
<dbReference type="RefSeq" id="WP_108601341.1">
    <property type="nucleotide sequence ID" value="NZ_CP026604.1"/>
</dbReference>
<dbReference type="AlphaFoldDB" id="A0A2S0VM23"/>
<evidence type="ECO:0000259" key="1">
    <source>
        <dbReference type="Pfam" id="PF18040"/>
    </source>
</evidence>
<feature type="domain" description="Beta-porphyranase A C-terminal" evidence="1">
    <location>
        <begin position="573"/>
        <end position="670"/>
    </location>
</feature>
<proteinExistence type="predicted"/>
<evidence type="ECO:0000259" key="2">
    <source>
        <dbReference type="Pfam" id="PF18206"/>
    </source>
</evidence>
<dbReference type="Gene3D" id="2.60.120.1200">
    <property type="match status" value="1"/>
</dbReference>
<dbReference type="EMBL" id="CP026604">
    <property type="protein sequence ID" value="AWB65264.1"/>
    <property type="molecule type" value="Genomic_DNA"/>
</dbReference>
<dbReference type="CDD" id="cd21510">
    <property type="entry name" value="agarase_cat"/>
    <property type="match status" value="1"/>
</dbReference>
<evidence type="ECO:0000313" key="4">
    <source>
        <dbReference type="Proteomes" id="UP000244441"/>
    </source>
</evidence>
<dbReference type="SUPFAM" id="SSF51445">
    <property type="entry name" value="(Trans)glycosidases"/>
    <property type="match status" value="1"/>
</dbReference>
<dbReference type="InterPro" id="IPR041224">
    <property type="entry name" value="BPA_C"/>
</dbReference>
<name>A0A2S0VM23_9ALTE</name>
<dbReference type="OrthoDB" id="6374680at2"/>
<sequence length="673" mass="77134">MPISNDFRLTSLLIPFALAACTNGTNNHKEVVEPVVIPADAVNVRVDINTLQYFDDSLTLDRQKFFNQHDSQFNAWLYDVEDVDYMRNELNAGVGRQFWGPMSTAKALKQSYPSTETAKIEGKKSIESFNNHKLRSTYSNRSVMTEHPRTVVTDLNDNIVEGARWAADYFEYYYTDESRPLFFEPMNEPFVHAKDFVPGGWDAKKNFVMTQHMSDWFKEIGKEFDKRPALKDMYVMGFSSAWPSLELNDFNHFKERQKMFMDRAGDYIDSFSFHLYDGVNVTGQSNRRSGSNAQAIIDIIETYSMVKWDKVKPHALTEYGGIIDRPKLPNAKSKKDQEYFYDETIASQEIKSYNHMLMEFLDREERILTSIPFITGHATWYWPTHEGHPYSATLWRPDPAKIRLNTNTNRYEFINPKDKNNYLPTPKIKFYQLWNEVKGNRLATESSDPDIQTKAYVDGDTVYIALNNLEDESKTVNLAVGAGAGYQYKNLTLKRLAVPTDSPATLQVDSKKVSGYVSSSQLAANVIELAPYETVVYQYQFNKTVKADTQLRRETYYSDDFLQPIKANQPITIKFNQVDLTTSSQQHSTALLRMSIGRKHDKSKQPIVTINGSSVTVPNDWAGYDQANRKDFFGAIEIPVPMSLLKKNNQVRLTFPDTQGHVSSVVLEVNKAI</sequence>
<evidence type="ECO:0000313" key="3">
    <source>
        <dbReference type="EMBL" id="AWB65264.1"/>
    </source>
</evidence>
<keyword evidence="4" id="KW-1185">Reference proteome</keyword>
<dbReference type="InterPro" id="IPR017853">
    <property type="entry name" value="GH"/>
</dbReference>
<dbReference type="InterPro" id="IPR013780">
    <property type="entry name" value="Glyco_hydro_b"/>
</dbReference>
<organism evidence="3 4">
    <name type="scientific">Saccharobesus litoralis</name>
    <dbReference type="NCBI Taxonomy" id="2172099"/>
    <lineage>
        <taxon>Bacteria</taxon>
        <taxon>Pseudomonadati</taxon>
        <taxon>Pseudomonadota</taxon>
        <taxon>Gammaproteobacteria</taxon>
        <taxon>Alteromonadales</taxon>
        <taxon>Alteromonadaceae</taxon>
        <taxon>Saccharobesus</taxon>
    </lineage>
</organism>
<accession>A0A2S0VM23</accession>
<gene>
    <name evidence="3" type="ORF">C2869_01850</name>
</gene>